<dbReference type="InterPro" id="IPR035919">
    <property type="entry name" value="EAL_sf"/>
</dbReference>
<keyword evidence="6" id="KW-1185">Reference proteome</keyword>
<proteinExistence type="predicted"/>
<feature type="coiled-coil region" evidence="1">
    <location>
        <begin position="205"/>
        <end position="242"/>
    </location>
</feature>
<dbReference type="Proteomes" id="UP001234343">
    <property type="component" value="Unassembled WGS sequence"/>
</dbReference>
<feature type="transmembrane region" description="Helical" evidence="2">
    <location>
        <begin position="119"/>
        <end position="137"/>
    </location>
</feature>
<dbReference type="InterPro" id="IPR001633">
    <property type="entry name" value="EAL_dom"/>
</dbReference>
<dbReference type="Gene3D" id="3.30.70.270">
    <property type="match status" value="1"/>
</dbReference>
<dbReference type="InterPro" id="IPR000160">
    <property type="entry name" value="GGDEF_dom"/>
</dbReference>
<dbReference type="PANTHER" id="PTHR44757:SF2">
    <property type="entry name" value="BIOFILM ARCHITECTURE MAINTENANCE PROTEIN MBAA"/>
    <property type="match status" value="1"/>
</dbReference>
<gene>
    <name evidence="5" type="ORF">QTP81_08185</name>
</gene>
<feature type="transmembrane region" description="Helical" evidence="2">
    <location>
        <begin position="51"/>
        <end position="72"/>
    </location>
</feature>
<dbReference type="PROSITE" id="PS50887">
    <property type="entry name" value="GGDEF"/>
    <property type="match status" value="1"/>
</dbReference>
<evidence type="ECO:0000259" key="3">
    <source>
        <dbReference type="PROSITE" id="PS50883"/>
    </source>
</evidence>
<sequence length="669" mass="74774">MKDAAAHDNNSALDTKELTDYLYRQSLTGLLITAIVFGALLLFFSGNTPPVIVYSLLGGMSLLLVIRLADWFNWYFRPPSLTLALRYNRRFKALAILTGILWAVSACWLFGYQSLEDKYFTMLALGSMTGGSVIVLATSRVLSIAYPSCLLLPISLVAINSNDAALFKIGILGLIYWLLMMNISRRAAEISKQSIRFKNEQVILRSQIENERNELARAYARLRDVNNELDQANLTLEDKVAKRTAQIERLSKLDTLTGLLNRSAFISELNHSINTYPNSPLAVLFVDLNGFKSINDALGHRVGDEVLRTVSQRLSKAAQDALLCRWGGDEFVLAINYTTEQSTLKYSKDLLKEVAAPIDVDGHFLKLDASIGIAIYPEHAKLPAELAEKADVAMYKVKKLKGEGIQTCNDELKAEVVNEQRLIAGLRESIKQHQLFIVYQPIVDSKTREVWGVEALVRWQFQTELVRPDHFIPLAEKSGFILELGLWVLQQACTEFLLLEDCQNKHLSVNVSALQMQTESFFTHVQSVLETTGFDPHKLHLEITESALMTDDQQVLDSVMSLKAMGISLSIDDFGTGYSNLSQLTVLPANILKIDKSFVDASAKERDVILRAASLIASELKFLTVAEGVETEAQVNELTLRGIDLLQGYYFAKPMNLGKLSQWLKQQAN</sequence>
<evidence type="ECO:0000256" key="2">
    <source>
        <dbReference type="SAM" id="Phobius"/>
    </source>
</evidence>
<accession>A0ABT7SWK2</accession>
<dbReference type="InterPro" id="IPR052155">
    <property type="entry name" value="Biofilm_reg_signaling"/>
</dbReference>
<dbReference type="PROSITE" id="PS50883">
    <property type="entry name" value="EAL"/>
    <property type="match status" value="1"/>
</dbReference>
<feature type="transmembrane region" description="Helical" evidence="2">
    <location>
        <begin position="21"/>
        <end position="45"/>
    </location>
</feature>
<evidence type="ECO:0000313" key="6">
    <source>
        <dbReference type="Proteomes" id="UP001234343"/>
    </source>
</evidence>
<evidence type="ECO:0000313" key="5">
    <source>
        <dbReference type="EMBL" id="MDM7860571.1"/>
    </source>
</evidence>
<keyword evidence="1" id="KW-0175">Coiled coil</keyword>
<dbReference type="CDD" id="cd01949">
    <property type="entry name" value="GGDEF"/>
    <property type="match status" value="1"/>
</dbReference>
<evidence type="ECO:0000259" key="4">
    <source>
        <dbReference type="PROSITE" id="PS50887"/>
    </source>
</evidence>
<feature type="domain" description="GGDEF" evidence="4">
    <location>
        <begin position="279"/>
        <end position="411"/>
    </location>
</feature>
<dbReference type="InterPro" id="IPR043128">
    <property type="entry name" value="Rev_trsase/Diguanyl_cyclase"/>
</dbReference>
<dbReference type="SUPFAM" id="SSF55073">
    <property type="entry name" value="Nucleotide cyclase"/>
    <property type="match status" value="1"/>
</dbReference>
<feature type="transmembrane region" description="Helical" evidence="2">
    <location>
        <begin position="93"/>
        <end position="113"/>
    </location>
</feature>
<comment type="caution">
    <text evidence="5">The sequence shown here is derived from an EMBL/GenBank/DDBJ whole genome shotgun (WGS) entry which is preliminary data.</text>
</comment>
<dbReference type="Pfam" id="PF00990">
    <property type="entry name" value="GGDEF"/>
    <property type="match status" value="1"/>
</dbReference>
<protein>
    <submittedName>
        <fullName evidence="5">EAL domain-containing protein</fullName>
    </submittedName>
</protein>
<dbReference type="PANTHER" id="PTHR44757">
    <property type="entry name" value="DIGUANYLATE CYCLASE DGCP"/>
    <property type="match status" value="1"/>
</dbReference>
<dbReference type="SMART" id="SM00052">
    <property type="entry name" value="EAL"/>
    <property type="match status" value="1"/>
</dbReference>
<keyword evidence="2" id="KW-0472">Membrane</keyword>
<dbReference type="CDD" id="cd01948">
    <property type="entry name" value="EAL"/>
    <property type="match status" value="1"/>
</dbReference>
<dbReference type="EMBL" id="JAUCBP010000007">
    <property type="protein sequence ID" value="MDM7860571.1"/>
    <property type="molecule type" value="Genomic_DNA"/>
</dbReference>
<evidence type="ECO:0000256" key="1">
    <source>
        <dbReference type="SAM" id="Coils"/>
    </source>
</evidence>
<dbReference type="SMART" id="SM00267">
    <property type="entry name" value="GGDEF"/>
    <property type="match status" value="1"/>
</dbReference>
<feature type="domain" description="EAL" evidence="3">
    <location>
        <begin position="419"/>
        <end position="668"/>
    </location>
</feature>
<dbReference type="Pfam" id="PF00563">
    <property type="entry name" value="EAL"/>
    <property type="match status" value="1"/>
</dbReference>
<keyword evidence="2" id="KW-0812">Transmembrane</keyword>
<name>A0ABT7SWK2_9ALTE</name>
<dbReference type="RefSeq" id="WP_289364866.1">
    <property type="nucleotide sequence ID" value="NZ_JAUCBP010000007.1"/>
</dbReference>
<reference evidence="5 6" key="1">
    <citation type="submission" date="2023-06" db="EMBL/GenBank/DDBJ databases">
        <title>Alteromonas sp. ASW11-36 isolated from intertidal sand.</title>
        <authorList>
            <person name="Li Y."/>
        </authorList>
    </citation>
    <scope>NUCLEOTIDE SEQUENCE [LARGE SCALE GENOMIC DNA]</scope>
    <source>
        <strain evidence="5 6">ASW11-36</strain>
    </source>
</reference>
<organism evidence="5 6">
    <name type="scientific">Alteromonas arenosi</name>
    <dbReference type="NCBI Taxonomy" id="3055817"/>
    <lineage>
        <taxon>Bacteria</taxon>
        <taxon>Pseudomonadati</taxon>
        <taxon>Pseudomonadota</taxon>
        <taxon>Gammaproteobacteria</taxon>
        <taxon>Alteromonadales</taxon>
        <taxon>Alteromonadaceae</taxon>
        <taxon>Alteromonas/Salinimonas group</taxon>
        <taxon>Alteromonas</taxon>
    </lineage>
</organism>
<dbReference type="InterPro" id="IPR029787">
    <property type="entry name" value="Nucleotide_cyclase"/>
</dbReference>
<keyword evidence="2" id="KW-1133">Transmembrane helix</keyword>
<dbReference type="SUPFAM" id="SSF141868">
    <property type="entry name" value="EAL domain-like"/>
    <property type="match status" value="1"/>
</dbReference>
<dbReference type="NCBIfam" id="TIGR00254">
    <property type="entry name" value="GGDEF"/>
    <property type="match status" value="1"/>
</dbReference>
<feature type="transmembrane region" description="Helical" evidence="2">
    <location>
        <begin position="165"/>
        <end position="183"/>
    </location>
</feature>
<dbReference type="Gene3D" id="3.20.20.450">
    <property type="entry name" value="EAL domain"/>
    <property type="match status" value="1"/>
</dbReference>